<dbReference type="Proteomes" id="UP000609064">
    <property type="component" value="Unassembled WGS sequence"/>
</dbReference>
<gene>
    <name evidence="2" type="ORF">GCM10011514_22400</name>
</gene>
<feature type="transmembrane region" description="Helical" evidence="1">
    <location>
        <begin position="57"/>
        <end position="77"/>
    </location>
</feature>
<keyword evidence="1" id="KW-0472">Membrane</keyword>
<accession>A0A916YRQ9</accession>
<dbReference type="EMBL" id="BMKK01000004">
    <property type="protein sequence ID" value="GGD57820.1"/>
    <property type="molecule type" value="Genomic_DNA"/>
</dbReference>
<keyword evidence="1" id="KW-0812">Transmembrane</keyword>
<evidence type="ECO:0000313" key="2">
    <source>
        <dbReference type="EMBL" id="GGD57820.1"/>
    </source>
</evidence>
<dbReference type="AlphaFoldDB" id="A0A916YRQ9"/>
<reference evidence="2" key="1">
    <citation type="journal article" date="2014" name="Int. J. Syst. Evol. Microbiol.">
        <title>Complete genome sequence of Corynebacterium casei LMG S-19264T (=DSM 44701T), isolated from a smear-ripened cheese.</title>
        <authorList>
            <consortium name="US DOE Joint Genome Institute (JGI-PGF)"/>
            <person name="Walter F."/>
            <person name="Albersmeier A."/>
            <person name="Kalinowski J."/>
            <person name="Ruckert C."/>
        </authorList>
    </citation>
    <scope>NUCLEOTIDE SEQUENCE</scope>
    <source>
        <strain evidence="2">CGMCC 1.15958</strain>
    </source>
</reference>
<organism evidence="2 3">
    <name type="scientific">Emticicia aquatilis</name>
    <dbReference type="NCBI Taxonomy" id="1537369"/>
    <lineage>
        <taxon>Bacteria</taxon>
        <taxon>Pseudomonadati</taxon>
        <taxon>Bacteroidota</taxon>
        <taxon>Cytophagia</taxon>
        <taxon>Cytophagales</taxon>
        <taxon>Leadbetterellaceae</taxon>
        <taxon>Emticicia</taxon>
    </lineage>
</organism>
<name>A0A916YRQ9_9BACT</name>
<sequence>MFVPNVIFQTYGFPTIDQISHEVLIGTAKNFIFYSGANAVALGVLYYLSIKGANNKTVLLAGVIALVICGIFVFSIYHKPLLPHG</sequence>
<comment type="caution">
    <text evidence="2">The sequence shown here is derived from an EMBL/GenBank/DDBJ whole genome shotgun (WGS) entry which is preliminary data.</text>
</comment>
<protein>
    <submittedName>
        <fullName evidence="2">Uncharacterized protein</fullName>
    </submittedName>
</protein>
<keyword evidence="3" id="KW-1185">Reference proteome</keyword>
<evidence type="ECO:0000256" key="1">
    <source>
        <dbReference type="SAM" id="Phobius"/>
    </source>
</evidence>
<reference evidence="2" key="2">
    <citation type="submission" date="2020-09" db="EMBL/GenBank/DDBJ databases">
        <authorList>
            <person name="Sun Q."/>
            <person name="Zhou Y."/>
        </authorList>
    </citation>
    <scope>NUCLEOTIDE SEQUENCE</scope>
    <source>
        <strain evidence="2">CGMCC 1.15958</strain>
    </source>
</reference>
<dbReference type="RefSeq" id="WP_188766169.1">
    <property type="nucleotide sequence ID" value="NZ_BMKK01000004.1"/>
</dbReference>
<keyword evidence="1" id="KW-1133">Transmembrane helix</keyword>
<evidence type="ECO:0000313" key="3">
    <source>
        <dbReference type="Proteomes" id="UP000609064"/>
    </source>
</evidence>
<proteinExistence type="predicted"/>
<feature type="transmembrane region" description="Helical" evidence="1">
    <location>
        <begin position="31"/>
        <end position="50"/>
    </location>
</feature>